<keyword evidence="4 7" id="KW-0812">Transmembrane</keyword>
<reference evidence="8 9" key="1">
    <citation type="submission" date="2007-08" db="EMBL/GenBank/DDBJ databases">
        <title>Complete sequence of Roseiflexus castenholzii DSM 13941.</title>
        <authorList>
            <consortium name="US DOE Joint Genome Institute"/>
            <person name="Copeland A."/>
            <person name="Lucas S."/>
            <person name="Lapidus A."/>
            <person name="Barry K."/>
            <person name="Glavina del Rio T."/>
            <person name="Dalin E."/>
            <person name="Tice H."/>
            <person name="Pitluck S."/>
            <person name="Thompson L.S."/>
            <person name="Brettin T."/>
            <person name="Bruce D."/>
            <person name="Detter J.C."/>
            <person name="Han C."/>
            <person name="Tapia R."/>
            <person name="Schmutz J."/>
            <person name="Larimer F."/>
            <person name="Land M."/>
            <person name="Hauser L."/>
            <person name="Kyrpides N."/>
            <person name="Mikhailova N."/>
            <person name="Bryant D.A."/>
            <person name="Hanada S."/>
            <person name="Tsukatani Y."/>
            <person name="Richardson P."/>
        </authorList>
    </citation>
    <scope>NUCLEOTIDE SEQUENCE [LARGE SCALE GENOMIC DNA]</scope>
    <source>
        <strain evidence="9">DSM 13941 / HLO8</strain>
    </source>
</reference>
<keyword evidence="6 7" id="KW-0472">Membrane</keyword>
<keyword evidence="3" id="KW-1003">Cell membrane</keyword>
<evidence type="ECO:0000256" key="3">
    <source>
        <dbReference type="ARBA" id="ARBA00022475"/>
    </source>
</evidence>
<evidence type="ECO:0000313" key="8">
    <source>
        <dbReference type="EMBL" id="ABU60357.1"/>
    </source>
</evidence>
<dbReference type="GO" id="GO:0005886">
    <property type="term" value="C:plasma membrane"/>
    <property type="evidence" value="ECO:0007669"/>
    <property type="project" value="UniProtKB-SubCell"/>
</dbReference>
<sequence length="100" mass="10667">MDLLQLLILLVIAGICGAVAELIVGFSPPGLQVMLVSIIVGVIGAFIGGWIAGTFGLPPITEIRVGNIRLNLLYTILGSTLLLVILQALRSGRQWFSIKR</sequence>
<dbReference type="AlphaFoldDB" id="A7NS11"/>
<accession>A7NS11</accession>
<feature type="transmembrane region" description="Helical" evidence="7">
    <location>
        <begin position="33"/>
        <end position="52"/>
    </location>
</feature>
<protein>
    <recommendedName>
        <fullName evidence="10">Transglycosylase-associated protein</fullName>
    </recommendedName>
</protein>
<name>A7NS11_ROSCS</name>
<dbReference type="EMBL" id="CP000804">
    <property type="protein sequence ID" value="ABU60357.1"/>
    <property type="molecule type" value="Genomic_DNA"/>
</dbReference>
<keyword evidence="5 7" id="KW-1133">Transmembrane helix</keyword>
<dbReference type="HOGENOM" id="CLU_2409956_0_0_0"/>
<evidence type="ECO:0008006" key="10">
    <source>
        <dbReference type="Google" id="ProtNLM"/>
    </source>
</evidence>
<evidence type="ECO:0000256" key="2">
    <source>
        <dbReference type="ARBA" id="ARBA00011006"/>
    </source>
</evidence>
<evidence type="ECO:0000256" key="6">
    <source>
        <dbReference type="ARBA" id="ARBA00023136"/>
    </source>
</evidence>
<evidence type="ECO:0000256" key="5">
    <source>
        <dbReference type="ARBA" id="ARBA00022989"/>
    </source>
</evidence>
<evidence type="ECO:0000256" key="1">
    <source>
        <dbReference type="ARBA" id="ARBA00004651"/>
    </source>
</evidence>
<evidence type="ECO:0000256" key="4">
    <source>
        <dbReference type="ARBA" id="ARBA00022692"/>
    </source>
</evidence>
<comment type="similarity">
    <text evidence="2">Belongs to the UPF0410 family.</text>
</comment>
<feature type="transmembrane region" description="Helical" evidence="7">
    <location>
        <begin position="72"/>
        <end position="89"/>
    </location>
</feature>
<dbReference type="RefSeq" id="WP_012122778.1">
    <property type="nucleotide sequence ID" value="NC_009767.1"/>
</dbReference>
<dbReference type="eggNOG" id="ENOG502ZVNV">
    <property type="taxonomic scope" value="Bacteria"/>
</dbReference>
<dbReference type="Pfam" id="PF04226">
    <property type="entry name" value="Transgly_assoc"/>
    <property type="match status" value="1"/>
</dbReference>
<dbReference type="Proteomes" id="UP000000263">
    <property type="component" value="Chromosome"/>
</dbReference>
<feature type="transmembrane region" description="Helical" evidence="7">
    <location>
        <begin position="6"/>
        <end position="26"/>
    </location>
</feature>
<evidence type="ECO:0000313" key="9">
    <source>
        <dbReference type="Proteomes" id="UP000000263"/>
    </source>
</evidence>
<proteinExistence type="inferred from homology"/>
<organism evidence="8 9">
    <name type="scientific">Roseiflexus castenholzii (strain DSM 13941 / HLO8)</name>
    <dbReference type="NCBI Taxonomy" id="383372"/>
    <lineage>
        <taxon>Bacteria</taxon>
        <taxon>Bacillati</taxon>
        <taxon>Chloroflexota</taxon>
        <taxon>Chloroflexia</taxon>
        <taxon>Chloroflexales</taxon>
        <taxon>Roseiflexineae</taxon>
        <taxon>Roseiflexaceae</taxon>
        <taxon>Roseiflexus</taxon>
    </lineage>
</organism>
<dbReference type="InterPro" id="IPR007341">
    <property type="entry name" value="Transgly_assoc"/>
</dbReference>
<keyword evidence="9" id="KW-1185">Reference proteome</keyword>
<comment type="subcellular location">
    <subcellularLocation>
        <location evidence="1">Cell membrane</location>
        <topology evidence="1">Multi-pass membrane protein</topology>
    </subcellularLocation>
</comment>
<gene>
    <name evidence="8" type="ordered locus">Rcas_4333</name>
</gene>
<evidence type="ECO:0000256" key="7">
    <source>
        <dbReference type="SAM" id="Phobius"/>
    </source>
</evidence>
<dbReference type="KEGG" id="rca:Rcas_4333"/>